<comment type="caution">
    <text evidence="1">The sequence shown here is derived from an EMBL/GenBank/DDBJ whole genome shotgun (WGS) entry which is preliminary data.</text>
</comment>
<dbReference type="AlphaFoldDB" id="A0A021VTZ7"/>
<evidence type="ECO:0000313" key="2">
    <source>
        <dbReference type="Proteomes" id="UP000019753"/>
    </source>
</evidence>
<dbReference type="EMBL" id="AXCW01000022">
    <property type="protein sequence ID" value="EYR64669.1"/>
    <property type="molecule type" value="Genomic_DNA"/>
</dbReference>
<gene>
    <name evidence="1" type="ORF">N866_07110</name>
</gene>
<organism evidence="1 2">
    <name type="scientific">Actinotalea ferrariae CF5-4</name>
    <dbReference type="NCBI Taxonomy" id="948458"/>
    <lineage>
        <taxon>Bacteria</taxon>
        <taxon>Bacillati</taxon>
        <taxon>Actinomycetota</taxon>
        <taxon>Actinomycetes</taxon>
        <taxon>Micrococcales</taxon>
        <taxon>Cellulomonadaceae</taxon>
        <taxon>Actinotalea</taxon>
    </lineage>
</organism>
<keyword evidence="2" id="KW-1185">Reference proteome</keyword>
<reference evidence="1 2" key="1">
    <citation type="submission" date="2014-01" db="EMBL/GenBank/DDBJ databases">
        <title>Actinotalea ferrariae CF5-4.</title>
        <authorList>
            <person name="Chen F."/>
            <person name="Li Y."/>
            <person name="Wang G."/>
        </authorList>
    </citation>
    <scope>NUCLEOTIDE SEQUENCE [LARGE SCALE GENOMIC DNA]</scope>
    <source>
        <strain evidence="1 2">CF5-4</strain>
    </source>
</reference>
<name>A0A021VTZ7_9CELL</name>
<proteinExistence type="predicted"/>
<dbReference type="RefSeq" id="WP_034222688.1">
    <property type="nucleotide sequence ID" value="NZ_AXCW01000022.1"/>
</dbReference>
<dbReference type="OrthoDB" id="4772768at2"/>
<sequence>MTSPPLARQTCHLPWCRETVPPGMLVCGHCTDALALRLLMLPTLVLALEEAHRKALRFSVGRPGRLHGRPGEDFEEESPVPFDPRASEVLEQLVAALTQWADLIAGERTLFRPLNTAAALGPWLARQVSWMRSWPAGPEAVQRMTAAIGAAERIVDRPPDLRYAGPCGTTVTDDDGLAAECREDVYAQPGQPVGVCRGCGARWPMAERRSWLLSKVEDMLLPATELARAIDGLGVYVTPSMIRNWRDRGLLVAHGSRHVRIQDGRHREVPLYRVGDVLDKVNADRVRRESRTQHRAGA</sequence>
<accession>A0A021VTZ7</accession>
<evidence type="ECO:0000313" key="1">
    <source>
        <dbReference type="EMBL" id="EYR64669.1"/>
    </source>
</evidence>
<protein>
    <submittedName>
        <fullName evidence="1">Uncharacterized protein</fullName>
    </submittedName>
</protein>
<dbReference type="Proteomes" id="UP000019753">
    <property type="component" value="Unassembled WGS sequence"/>
</dbReference>